<evidence type="ECO:0000256" key="3">
    <source>
        <dbReference type="ARBA" id="ARBA00023172"/>
    </source>
</evidence>
<reference evidence="5 6" key="1">
    <citation type="submission" date="2019-06" db="EMBL/GenBank/DDBJ databases">
        <title>Sequencing the genomes of 1000 actinobacteria strains.</title>
        <authorList>
            <person name="Klenk H.-P."/>
        </authorList>
    </citation>
    <scope>NUCLEOTIDE SEQUENCE [LARGE SCALE GENOMIC DNA]</scope>
    <source>
        <strain evidence="5 6">DSM 45456</strain>
    </source>
</reference>
<dbReference type="InterPro" id="IPR011010">
    <property type="entry name" value="DNA_brk_join_enz"/>
</dbReference>
<dbReference type="PANTHER" id="PTHR30349">
    <property type="entry name" value="PHAGE INTEGRASE-RELATED"/>
    <property type="match status" value="1"/>
</dbReference>
<dbReference type="PROSITE" id="PS51898">
    <property type="entry name" value="TYR_RECOMBINASE"/>
    <property type="match status" value="1"/>
</dbReference>
<dbReference type="EMBL" id="VFPP01000001">
    <property type="protein sequence ID" value="TQM78149.1"/>
    <property type="molecule type" value="Genomic_DNA"/>
</dbReference>
<dbReference type="Pfam" id="PF00589">
    <property type="entry name" value="Phage_integrase"/>
    <property type="match status" value="1"/>
</dbReference>
<gene>
    <name evidence="5" type="ORF">FHX81_0399</name>
</gene>
<dbReference type="GO" id="GO:0015074">
    <property type="term" value="P:DNA integration"/>
    <property type="evidence" value="ECO:0007669"/>
    <property type="project" value="InterPro"/>
</dbReference>
<dbReference type="RefSeq" id="WP_246107575.1">
    <property type="nucleotide sequence ID" value="NZ_VFPP01000001.1"/>
</dbReference>
<dbReference type="InterPro" id="IPR002104">
    <property type="entry name" value="Integrase_catalytic"/>
</dbReference>
<evidence type="ECO:0000313" key="5">
    <source>
        <dbReference type="EMBL" id="TQM78149.1"/>
    </source>
</evidence>
<dbReference type="AlphaFoldDB" id="A0A543J5P5"/>
<keyword evidence="3" id="KW-0233">DNA recombination</keyword>
<dbReference type="Gene3D" id="1.10.443.10">
    <property type="entry name" value="Intergrase catalytic core"/>
    <property type="match status" value="1"/>
</dbReference>
<dbReference type="GO" id="GO:0006310">
    <property type="term" value="P:DNA recombination"/>
    <property type="evidence" value="ECO:0007669"/>
    <property type="project" value="UniProtKB-KW"/>
</dbReference>
<dbReference type="Proteomes" id="UP000316628">
    <property type="component" value="Unassembled WGS sequence"/>
</dbReference>
<sequence>MATTDELAMARLFLERMGISLEELSYTDPRPTAPTIAEFVPTVSGAVPAGTRRTYTPYWHKLVHVWGAVRIDEINATDINWFIGHARTTAVVRRSSRGGHSAALHAYRALRCLYRYAIWNRVLDPRDDPTELVTKPKTVRSTRHAIDNGLLSDIVDVASTTGNDPALDAIIIRLHLETAARRAGGLGIRPRDLDPQRSLIRLREKGDITRWQPVSPTLMTNLLHLTQTRGHRDDDTPILRNRKGKPITARRYDHLWERIGEHIDTVRTLGITTHWLRHTTLTWVERNFGYAVARAYAGHAASSTRTGVTTTYVRAGISEVAEALAALTGDPHPLAPKPL</sequence>
<keyword evidence="6" id="KW-1185">Reference proteome</keyword>
<dbReference type="SUPFAM" id="SSF56349">
    <property type="entry name" value="DNA breaking-rejoining enzymes"/>
    <property type="match status" value="1"/>
</dbReference>
<dbReference type="InterPro" id="IPR050090">
    <property type="entry name" value="Tyrosine_recombinase_XerCD"/>
</dbReference>
<protein>
    <submittedName>
        <fullName evidence="5">Site-specific recombinase XerD</fullName>
    </submittedName>
</protein>
<feature type="domain" description="Tyr recombinase" evidence="4">
    <location>
        <begin position="134"/>
        <end position="325"/>
    </location>
</feature>
<keyword evidence="2" id="KW-0238">DNA-binding</keyword>
<accession>A0A543J5P5</accession>
<evidence type="ECO:0000256" key="2">
    <source>
        <dbReference type="ARBA" id="ARBA00023125"/>
    </source>
</evidence>
<proteinExistence type="inferred from homology"/>
<comment type="caution">
    <text evidence="5">The sequence shown here is derived from an EMBL/GenBank/DDBJ whole genome shotgun (WGS) entry which is preliminary data.</text>
</comment>
<organism evidence="5 6">
    <name type="scientific">Saccharothrix saharensis</name>
    <dbReference type="NCBI Taxonomy" id="571190"/>
    <lineage>
        <taxon>Bacteria</taxon>
        <taxon>Bacillati</taxon>
        <taxon>Actinomycetota</taxon>
        <taxon>Actinomycetes</taxon>
        <taxon>Pseudonocardiales</taxon>
        <taxon>Pseudonocardiaceae</taxon>
        <taxon>Saccharothrix</taxon>
    </lineage>
</organism>
<dbReference type="InterPro" id="IPR013762">
    <property type="entry name" value="Integrase-like_cat_sf"/>
</dbReference>
<dbReference type="PANTHER" id="PTHR30349:SF41">
    <property type="entry name" value="INTEGRASE_RECOMBINASE PROTEIN MJ0367-RELATED"/>
    <property type="match status" value="1"/>
</dbReference>
<comment type="similarity">
    <text evidence="1">Belongs to the 'phage' integrase family.</text>
</comment>
<dbReference type="CDD" id="cd00397">
    <property type="entry name" value="DNA_BRE_C"/>
    <property type="match status" value="1"/>
</dbReference>
<evidence type="ECO:0000256" key="1">
    <source>
        <dbReference type="ARBA" id="ARBA00008857"/>
    </source>
</evidence>
<evidence type="ECO:0000313" key="6">
    <source>
        <dbReference type="Proteomes" id="UP000316628"/>
    </source>
</evidence>
<name>A0A543J5P5_9PSEU</name>
<evidence type="ECO:0000259" key="4">
    <source>
        <dbReference type="PROSITE" id="PS51898"/>
    </source>
</evidence>
<dbReference type="GO" id="GO:0003677">
    <property type="term" value="F:DNA binding"/>
    <property type="evidence" value="ECO:0007669"/>
    <property type="project" value="UniProtKB-KW"/>
</dbReference>